<organism evidence="2 3">
    <name type="scientific">Coniophora puteana (strain RWD-64-598)</name>
    <name type="common">Brown rot fungus</name>
    <dbReference type="NCBI Taxonomy" id="741705"/>
    <lineage>
        <taxon>Eukaryota</taxon>
        <taxon>Fungi</taxon>
        <taxon>Dikarya</taxon>
        <taxon>Basidiomycota</taxon>
        <taxon>Agaricomycotina</taxon>
        <taxon>Agaricomycetes</taxon>
        <taxon>Agaricomycetidae</taxon>
        <taxon>Boletales</taxon>
        <taxon>Coniophorineae</taxon>
        <taxon>Coniophoraceae</taxon>
        <taxon>Coniophora</taxon>
    </lineage>
</organism>
<comment type="caution">
    <text evidence="2">The sequence shown here is derived from an EMBL/GenBank/DDBJ whole genome shotgun (WGS) entry which is preliminary data.</text>
</comment>
<dbReference type="KEGG" id="cput:CONPUDRAFT_57557"/>
<dbReference type="EMBL" id="JH711579">
    <property type="protein sequence ID" value="EIW80649.1"/>
    <property type="molecule type" value="Genomic_DNA"/>
</dbReference>
<feature type="transmembrane region" description="Helical" evidence="1">
    <location>
        <begin position="209"/>
        <end position="228"/>
    </location>
</feature>
<keyword evidence="1" id="KW-0812">Transmembrane</keyword>
<feature type="transmembrane region" description="Helical" evidence="1">
    <location>
        <begin position="64"/>
        <end position="84"/>
    </location>
</feature>
<keyword evidence="1" id="KW-0472">Membrane</keyword>
<dbReference type="GeneID" id="19207883"/>
<name>A0A5M3MNC2_CONPW</name>
<evidence type="ECO:0000313" key="3">
    <source>
        <dbReference type="Proteomes" id="UP000053558"/>
    </source>
</evidence>
<evidence type="ECO:0008006" key="4">
    <source>
        <dbReference type="Google" id="ProtNLM"/>
    </source>
</evidence>
<gene>
    <name evidence="2" type="ORF">CONPUDRAFT_57557</name>
</gene>
<evidence type="ECO:0000256" key="1">
    <source>
        <dbReference type="SAM" id="Phobius"/>
    </source>
</evidence>
<accession>A0A5M3MNC2</accession>
<feature type="transmembrane region" description="Helical" evidence="1">
    <location>
        <begin position="12"/>
        <end position="32"/>
    </location>
</feature>
<dbReference type="AlphaFoldDB" id="A0A5M3MNC2"/>
<dbReference type="OMA" id="IDHREHD"/>
<dbReference type="Proteomes" id="UP000053558">
    <property type="component" value="Unassembled WGS sequence"/>
</dbReference>
<keyword evidence="3" id="KW-1185">Reference proteome</keyword>
<protein>
    <recommendedName>
        <fullName evidence="4">Integral membrane protein</fullName>
    </recommendedName>
</protein>
<evidence type="ECO:0000313" key="2">
    <source>
        <dbReference type="EMBL" id="EIW80649.1"/>
    </source>
</evidence>
<feature type="transmembrane region" description="Helical" evidence="1">
    <location>
        <begin position="132"/>
        <end position="155"/>
    </location>
</feature>
<feature type="transmembrane region" description="Helical" evidence="1">
    <location>
        <begin position="176"/>
        <end position="203"/>
    </location>
</feature>
<dbReference type="OrthoDB" id="2796825at2759"/>
<reference evidence="3" key="1">
    <citation type="journal article" date="2012" name="Science">
        <title>The Paleozoic origin of enzymatic lignin decomposition reconstructed from 31 fungal genomes.</title>
        <authorList>
            <person name="Floudas D."/>
            <person name="Binder M."/>
            <person name="Riley R."/>
            <person name="Barry K."/>
            <person name="Blanchette R.A."/>
            <person name="Henrissat B."/>
            <person name="Martinez A.T."/>
            <person name="Otillar R."/>
            <person name="Spatafora J.W."/>
            <person name="Yadav J.S."/>
            <person name="Aerts A."/>
            <person name="Benoit I."/>
            <person name="Boyd A."/>
            <person name="Carlson A."/>
            <person name="Copeland A."/>
            <person name="Coutinho P.M."/>
            <person name="de Vries R.P."/>
            <person name="Ferreira P."/>
            <person name="Findley K."/>
            <person name="Foster B."/>
            <person name="Gaskell J."/>
            <person name="Glotzer D."/>
            <person name="Gorecki P."/>
            <person name="Heitman J."/>
            <person name="Hesse C."/>
            <person name="Hori C."/>
            <person name="Igarashi K."/>
            <person name="Jurgens J.A."/>
            <person name="Kallen N."/>
            <person name="Kersten P."/>
            <person name="Kohler A."/>
            <person name="Kuees U."/>
            <person name="Kumar T.K.A."/>
            <person name="Kuo A."/>
            <person name="LaButti K."/>
            <person name="Larrondo L.F."/>
            <person name="Lindquist E."/>
            <person name="Ling A."/>
            <person name="Lombard V."/>
            <person name="Lucas S."/>
            <person name="Lundell T."/>
            <person name="Martin R."/>
            <person name="McLaughlin D.J."/>
            <person name="Morgenstern I."/>
            <person name="Morin E."/>
            <person name="Murat C."/>
            <person name="Nagy L.G."/>
            <person name="Nolan M."/>
            <person name="Ohm R.A."/>
            <person name="Patyshakuliyeva A."/>
            <person name="Rokas A."/>
            <person name="Ruiz-Duenas F.J."/>
            <person name="Sabat G."/>
            <person name="Salamov A."/>
            <person name="Samejima M."/>
            <person name="Schmutz J."/>
            <person name="Slot J.C."/>
            <person name="St John F."/>
            <person name="Stenlid J."/>
            <person name="Sun H."/>
            <person name="Sun S."/>
            <person name="Syed K."/>
            <person name="Tsang A."/>
            <person name="Wiebenga A."/>
            <person name="Young D."/>
            <person name="Pisabarro A."/>
            <person name="Eastwood D.C."/>
            <person name="Martin F."/>
            <person name="Cullen D."/>
            <person name="Grigoriev I.V."/>
            <person name="Hibbett D.S."/>
        </authorList>
    </citation>
    <scope>NUCLEOTIDE SEQUENCE [LARGE SCALE GENOMIC DNA]</scope>
    <source>
        <strain evidence="3">RWD-64-598 SS2</strain>
    </source>
</reference>
<feature type="transmembrane region" description="Helical" evidence="1">
    <location>
        <begin position="96"/>
        <end position="120"/>
    </location>
</feature>
<dbReference type="RefSeq" id="XP_007769051.1">
    <property type="nucleotide sequence ID" value="XM_007770861.1"/>
</dbReference>
<sequence length="284" mass="31688">MILSRPSKRRMNWFNLCYIVIMFSLSTAGTALNWRWCEILFVEEANYPGGPYAFSNENLGKERIALAGNVVYIIAMWFSDALLLYRFSIIWNHNKLMMIVPALTFLATVIVGCLLIVNIVQPANNPYFGDSAHLTMVTFTLSAFFNACTTLAISGRLLYYRSTLKGMKAAASLNNYVSISAMLIESAALFTVTDVFLVVALGLNNVLDGVLMPLLGQIVIISPLMIVYRVQLGTAFSSETYYNSIHLTERGAPKGLEFYPHMPADTIRSSVTEVDGRRVYLETL</sequence>
<keyword evidence="1" id="KW-1133">Transmembrane helix</keyword>
<proteinExistence type="predicted"/>